<evidence type="ECO:0000313" key="2">
    <source>
        <dbReference type="EMBL" id="AQT23599.1"/>
    </source>
</evidence>
<geneLocation type="plasmid" evidence="2">
    <name>pLec-476cz</name>
</geneLocation>
<name>A0A1S6KQE6_9ENTR</name>
<proteinExistence type="predicted"/>
<dbReference type="RefSeq" id="WP_015063058.1">
    <property type="nucleotide sequence ID" value="NZ_KY320277.1"/>
</dbReference>
<dbReference type="Pfam" id="PF11726">
    <property type="entry name" value="YagK_YfjJ_C"/>
    <property type="match status" value="1"/>
</dbReference>
<protein>
    <submittedName>
        <fullName evidence="2">YfjJ</fullName>
    </submittedName>
</protein>
<dbReference type="InterPro" id="IPR057271">
    <property type="entry name" value="YagK_YfjJ_C"/>
</dbReference>
<feature type="domain" description="YagK/YfjJ C-terminal" evidence="1">
    <location>
        <begin position="26"/>
        <end position="206"/>
    </location>
</feature>
<organism evidence="2">
    <name type="scientific">Leclercia adecarboxylata</name>
    <dbReference type="NCBI Taxonomy" id="83655"/>
    <lineage>
        <taxon>Bacteria</taxon>
        <taxon>Pseudomonadati</taxon>
        <taxon>Pseudomonadota</taxon>
        <taxon>Gammaproteobacteria</taxon>
        <taxon>Enterobacterales</taxon>
        <taxon>Enterobacteriaceae</taxon>
        <taxon>Leclercia</taxon>
    </lineage>
</organism>
<dbReference type="AlphaFoldDB" id="A0A1S6KQE6"/>
<dbReference type="EMBL" id="KY320277">
    <property type="protein sequence ID" value="AQT23599.1"/>
    <property type="molecule type" value="Genomic_DNA"/>
</dbReference>
<reference evidence="2" key="1">
    <citation type="submission" date="2016-12" db="EMBL/GenBank/DDBJ databases">
        <title>Complete nucleotide sequences of two VIM-1-encoding plasmids from Klebsiella pneumoniae and Leclercia adecarboxylata isolates of Czech origin.</title>
        <authorList>
            <person name="Papagiannitsis C."/>
            <person name="Papousek I."/>
            <person name="Hrabak J."/>
            <person name="Dolejska M."/>
        </authorList>
    </citation>
    <scope>NUCLEOTIDE SEQUENCE</scope>
    <source>
        <plasmid evidence="2">pLec-476cz</plasmid>
    </source>
</reference>
<evidence type="ECO:0000259" key="1">
    <source>
        <dbReference type="Pfam" id="PF11726"/>
    </source>
</evidence>
<keyword evidence="2" id="KW-0614">Plasmid</keyword>
<accession>A0A1S6KQE6</accession>
<sequence length="208" mass="24469">MTYDSEFGSHISLYRDRIKQVIDNSLNEHPNSMILRVDLHDPIDTENLDNPFFQPRIDSGAISRFTSALKAKLEHDKHIKTQRKDWPDTRHSNLRYAWVREYTKNGKRHYHLILCFNQDAYYHLGDYDLNRNTLRTMITTAWYSALGIPIDGSGKLVNYPSNGKYLLNRKRDSFEQNYNDLMNRVDYMTKVRTKILGDGDRNFGCSRG</sequence>